<gene>
    <name evidence="8" type="ORF">METZ01_LOCUS258614</name>
</gene>
<comment type="catalytic activity">
    <reaction evidence="7">
        <text>(2S,6S)-2,6-diaminopimelate = meso-2,6-diaminopimelate</text>
        <dbReference type="Rhea" id="RHEA:15393"/>
        <dbReference type="ChEBI" id="CHEBI:57609"/>
        <dbReference type="ChEBI" id="CHEBI:57791"/>
        <dbReference type="EC" id="5.1.1.7"/>
    </reaction>
</comment>
<dbReference type="UniPathway" id="UPA00034">
    <property type="reaction ID" value="UER00025"/>
</dbReference>
<protein>
    <recommendedName>
        <fullName evidence="3">diaminopimelate epimerase</fullName>
        <ecNumber evidence="3">5.1.1.7</ecNumber>
    </recommendedName>
</protein>
<name>A0A382J157_9ZZZZ</name>
<sequence length="260" mass="27830">MNGAGNDFVMIDNREMGLQLTPEQIQKICHRQRGVGADGVLLLRLAKGDADLGWDFFNQDGSEGEMCGNGARCFARFAQRHLDGRESLSFETLAGVIEARLDGESVIVNLTPPQDFRIGERINTSAGELEIHSVNTGVPHAVLFVDDADKAMVSELGHEIRHHEHYAPAGTNVNFVQLTGDGSIRVRTFERGVGETLACGTGVAAAGLITAKLHGCGSPVRVRVLGGDDLSVAFEPDGDSFANVQLTGPAEFVYSGQIEI</sequence>
<dbReference type="EMBL" id="UINC01071102">
    <property type="protein sequence ID" value="SVC05760.1"/>
    <property type="molecule type" value="Genomic_DNA"/>
</dbReference>
<evidence type="ECO:0000256" key="1">
    <source>
        <dbReference type="ARBA" id="ARBA00005196"/>
    </source>
</evidence>
<dbReference type="PANTHER" id="PTHR31689:SF0">
    <property type="entry name" value="DIAMINOPIMELATE EPIMERASE"/>
    <property type="match status" value="1"/>
</dbReference>
<dbReference type="PROSITE" id="PS01326">
    <property type="entry name" value="DAP_EPIMERASE"/>
    <property type="match status" value="1"/>
</dbReference>
<evidence type="ECO:0000313" key="8">
    <source>
        <dbReference type="EMBL" id="SVC05760.1"/>
    </source>
</evidence>
<evidence type="ECO:0000256" key="5">
    <source>
        <dbReference type="ARBA" id="ARBA00023154"/>
    </source>
</evidence>
<dbReference type="NCBIfam" id="TIGR00652">
    <property type="entry name" value="DapF"/>
    <property type="match status" value="1"/>
</dbReference>
<dbReference type="GO" id="GO:0008837">
    <property type="term" value="F:diaminopimelate epimerase activity"/>
    <property type="evidence" value="ECO:0007669"/>
    <property type="project" value="UniProtKB-EC"/>
</dbReference>
<dbReference type="Gene3D" id="3.10.310.10">
    <property type="entry name" value="Diaminopimelate Epimerase, Chain A, domain 1"/>
    <property type="match status" value="2"/>
</dbReference>
<organism evidence="8">
    <name type="scientific">marine metagenome</name>
    <dbReference type="NCBI Taxonomy" id="408172"/>
    <lineage>
        <taxon>unclassified sequences</taxon>
        <taxon>metagenomes</taxon>
        <taxon>ecological metagenomes</taxon>
    </lineage>
</organism>
<reference evidence="8" key="1">
    <citation type="submission" date="2018-05" db="EMBL/GenBank/DDBJ databases">
        <authorList>
            <person name="Lanie J.A."/>
            <person name="Ng W.-L."/>
            <person name="Kazmierczak K.M."/>
            <person name="Andrzejewski T.M."/>
            <person name="Davidsen T.M."/>
            <person name="Wayne K.J."/>
            <person name="Tettelin H."/>
            <person name="Glass J.I."/>
            <person name="Rusch D."/>
            <person name="Podicherti R."/>
            <person name="Tsui H.-C.T."/>
            <person name="Winkler M.E."/>
        </authorList>
    </citation>
    <scope>NUCLEOTIDE SEQUENCE</scope>
</reference>
<dbReference type="InterPro" id="IPR001653">
    <property type="entry name" value="DAP_epimerase_DapF"/>
</dbReference>
<accession>A0A382J157</accession>
<evidence type="ECO:0000256" key="3">
    <source>
        <dbReference type="ARBA" id="ARBA00013080"/>
    </source>
</evidence>
<keyword evidence="4" id="KW-0028">Amino-acid biosynthesis</keyword>
<evidence type="ECO:0000256" key="2">
    <source>
        <dbReference type="ARBA" id="ARBA00010219"/>
    </source>
</evidence>
<dbReference type="AlphaFoldDB" id="A0A382J157"/>
<dbReference type="EC" id="5.1.1.7" evidence="3"/>
<comment type="pathway">
    <text evidence="1">Amino-acid biosynthesis; L-lysine biosynthesis via DAP pathway; DL-2,6-diaminopimelate from LL-2,6-diaminopimelate: step 1/1.</text>
</comment>
<dbReference type="HAMAP" id="MF_00197">
    <property type="entry name" value="DAP_epimerase"/>
    <property type="match status" value="1"/>
</dbReference>
<keyword evidence="5" id="KW-0457">Lysine biosynthesis</keyword>
<proteinExistence type="inferred from homology"/>
<dbReference type="SUPFAM" id="SSF54506">
    <property type="entry name" value="Diaminopimelate epimerase-like"/>
    <property type="match status" value="2"/>
</dbReference>
<comment type="similarity">
    <text evidence="2">Belongs to the diaminopimelate epimerase family.</text>
</comment>
<dbReference type="GO" id="GO:0009089">
    <property type="term" value="P:lysine biosynthetic process via diaminopimelate"/>
    <property type="evidence" value="ECO:0007669"/>
    <property type="project" value="UniProtKB-UniPathway"/>
</dbReference>
<evidence type="ECO:0000256" key="4">
    <source>
        <dbReference type="ARBA" id="ARBA00022605"/>
    </source>
</evidence>
<evidence type="ECO:0000256" key="6">
    <source>
        <dbReference type="ARBA" id="ARBA00023235"/>
    </source>
</evidence>
<dbReference type="GO" id="GO:0005829">
    <property type="term" value="C:cytosol"/>
    <property type="evidence" value="ECO:0007669"/>
    <property type="project" value="TreeGrafter"/>
</dbReference>
<keyword evidence="6" id="KW-0413">Isomerase</keyword>
<evidence type="ECO:0000256" key="7">
    <source>
        <dbReference type="ARBA" id="ARBA00051712"/>
    </source>
</evidence>
<dbReference type="Pfam" id="PF01678">
    <property type="entry name" value="DAP_epimerase"/>
    <property type="match status" value="2"/>
</dbReference>
<dbReference type="PANTHER" id="PTHR31689">
    <property type="entry name" value="DIAMINOPIMELATE EPIMERASE, CHLOROPLASTIC"/>
    <property type="match status" value="1"/>
</dbReference>
<dbReference type="InterPro" id="IPR018510">
    <property type="entry name" value="DAP_epimerase_AS"/>
</dbReference>